<evidence type="ECO:0000313" key="11">
    <source>
        <dbReference type="Proteomes" id="UP000053989"/>
    </source>
</evidence>
<keyword evidence="7" id="KW-0131">Cell cycle</keyword>
<evidence type="ECO:0000313" key="10">
    <source>
        <dbReference type="EMBL" id="KIM70829.1"/>
    </source>
</evidence>
<feature type="compositionally biased region" description="Basic and acidic residues" evidence="8">
    <location>
        <begin position="532"/>
        <end position="542"/>
    </location>
</feature>
<gene>
    <name evidence="10" type="ORF">SCLCIDRAFT_1206996</name>
</gene>
<evidence type="ECO:0000256" key="2">
    <source>
        <dbReference type="ARBA" id="ARBA00006533"/>
    </source>
</evidence>
<keyword evidence="3" id="KW-0158">Chromosome</keyword>
<evidence type="ECO:0000256" key="8">
    <source>
        <dbReference type="SAM" id="MobiDB-lite"/>
    </source>
</evidence>
<evidence type="ECO:0000256" key="7">
    <source>
        <dbReference type="ARBA" id="ARBA00023306"/>
    </source>
</evidence>
<feature type="compositionally biased region" description="Acidic residues" evidence="8">
    <location>
        <begin position="1111"/>
        <end position="1129"/>
    </location>
</feature>
<feature type="compositionally biased region" description="Acidic residues" evidence="8">
    <location>
        <begin position="1045"/>
        <end position="1054"/>
    </location>
</feature>
<dbReference type="HOGENOM" id="CLU_004446_1_0_1"/>
<comment type="subcellular location">
    <subcellularLocation>
        <location evidence="1">Chromosome</location>
    </subcellularLocation>
</comment>
<evidence type="ECO:0000256" key="3">
    <source>
        <dbReference type="ARBA" id="ARBA00022454"/>
    </source>
</evidence>
<evidence type="ECO:0000256" key="5">
    <source>
        <dbReference type="ARBA" id="ARBA00022776"/>
    </source>
</evidence>
<dbReference type="GO" id="GO:0051301">
    <property type="term" value="P:cell division"/>
    <property type="evidence" value="ECO:0007669"/>
    <property type="project" value="UniProtKB-KW"/>
</dbReference>
<dbReference type="InterPro" id="IPR016024">
    <property type="entry name" value="ARM-type_fold"/>
</dbReference>
<organism evidence="10 11">
    <name type="scientific">Scleroderma citrinum Foug A</name>
    <dbReference type="NCBI Taxonomy" id="1036808"/>
    <lineage>
        <taxon>Eukaryota</taxon>
        <taxon>Fungi</taxon>
        <taxon>Dikarya</taxon>
        <taxon>Basidiomycota</taxon>
        <taxon>Agaricomycotina</taxon>
        <taxon>Agaricomycetes</taxon>
        <taxon>Agaricomycetidae</taxon>
        <taxon>Boletales</taxon>
        <taxon>Sclerodermatineae</taxon>
        <taxon>Sclerodermataceae</taxon>
        <taxon>Scleroderma</taxon>
    </lineage>
</organism>
<keyword evidence="5" id="KW-0498">Mitosis</keyword>
<dbReference type="SUPFAM" id="SSF48371">
    <property type="entry name" value="ARM repeat"/>
    <property type="match status" value="1"/>
</dbReference>
<dbReference type="Gene3D" id="1.25.10.10">
    <property type="entry name" value="Leucine-rich Repeat Variant"/>
    <property type="match status" value="1"/>
</dbReference>
<protein>
    <recommendedName>
        <fullName evidence="9">Nuclear condensin complex subunit 3 C-terminal domain-containing protein</fullName>
    </recommendedName>
</protein>
<dbReference type="OrthoDB" id="27187at2759"/>
<dbReference type="InterPro" id="IPR025977">
    <property type="entry name" value="Cnd3_C"/>
</dbReference>
<evidence type="ECO:0000256" key="6">
    <source>
        <dbReference type="ARBA" id="ARBA00023067"/>
    </source>
</evidence>
<dbReference type="FunCoup" id="A0A0C3ERT4">
    <property type="interactions" value="274"/>
</dbReference>
<feature type="region of interest" description="Disordered" evidence="8">
    <location>
        <begin position="1098"/>
        <end position="1129"/>
    </location>
</feature>
<dbReference type="InterPro" id="IPR027165">
    <property type="entry name" value="CND3"/>
</dbReference>
<dbReference type="GO" id="GO:0000796">
    <property type="term" value="C:condensin complex"/>
    <property type="evidence" value="ECO:0007669"/>
    <property type="project" value="InterPro"/>
</dbReference>
<evidence type="ECO:0000256" key="1">
    <source>
        <dbReference type="ARBA" id="ARBA00004286"/>
    </source>
</evidence>
<dbReference type="EMBL" id="KN822004">
    <property type="protein sequence ID" value="KIM70829.1"/>
    <property type="molecule type" value="Genomic_DNA"/>
</dbReference>
<reference evidence="10 11" key="1">
    <citation type="submission" date="2014-04" db="EMBL/GenBank/DDBJ databases">
        <authorList>
            <consortium name="DOE Joint Genome Institute"/>
            <person name="Kuo A."/>
            <person name="Kohler A."/>
            <person name="Nagy L.G."/>
            <person name="Floudas D."/>
            <person name="Copeland A."/>
            <person name="Barry K.W."/>
            <person name="Cichocki N."/>
            <person name="Veneault-Fourrey C."/>
            <person name="LaButti K."/>
            <person name="Lindquist E.A."/>
            <person name="Lipzen A."/>
            <person name="Lundell T."/>
            <person name="Morin E."/>
            <person name="Murat C."/>
            <person name="Sun H."/>
            <person name="Tunlid A."/>
            <person name="Henrissat B."/>
            <person name="Grigoriev I.V."/>
            <person name="Hibbett D.S."/>
            <person name="Martin F."/>
            <person name="Nordberg H.P."/>
            <person name="Cantor M.N."/>
            <person name="Hua S.X."/>
        </authorList>
    </citation>
    <scope>NUCLEOTIDE SEQUENCE [LARGE SCALE GENOMIC DNA]</scope>
    <source>
        <strain evidence="10 11">Foug A</strain>
    </source>
</reference>
<feature type="compositionally biased region" description="Basic residues" evidence="8">
    <location>
        <begin position="988"/>
        <end position="1003"/>
    </location>
</feature>
<dbReference type="STRING" id="1036808.A0A0C3ERT4"/>
<feature type="compositionally biased region" description="Basic and acidic residues" evidence="8">
    <location>
        <begin position="1004"/>
        <end position="1018"/>
    </location>
</feature>
<dbReference type="Proteomes" id="UP000053989">
    <property type="component" value="Unassembled WGS sequence"/>
</dbReference>
<evidence type="ECO:0000259" key="9">
    <source>
        <dbReference type="Pfam" id="PF12719"/>
    </source>
</evidence>
<dbReference type="GO" id="GO:0007076">
    <property type="term" value="P:mitotic chromosome condensation"/>
    <property type="evidence" value="ECO:0007669"/>
    <property type="project" value="InterPro"/>
</dbReference>
<keyword evidence="6" id="KW-0226">DNA condensation</keyword>
<keyword evidence="4" id="KW-0132">Cell division</keyword>
<dbReference type="PANTHER" id="PTHR14418">
    <property type="entry name" value="CONDENSIN COMPLEX SUBUNIT 3-RELATED"/>
    <property type="match status" value="1"/>
</dbReference>
<dbReference type="InParanoid" id="A0A0C3ERT4"/>
<keyword evidence="11" id="KW-1185">Reference proteome</keyword>
<feature type="region of interest" description="Disordered" evidence="8">
    <location>
        <begin position="532"/>
        <end position="582"/>
    </location>
</feature>
<dbReference type="PANTHER" id="PTHR14418:SF5">
    <property type="entry name" value="CONDENSIN COMPLEX SUBUNIT 3"/>
    <property type="match status" value="1"/>
</dbReference>
<dbReference type="Pfam" id="PF12719">
    <property type="entry name" value="Cnd3"/>
    <property type="match status" value="1"/>
</dbReference>
<proteinExistence type="inferred from homology"/>
<name>A0A0C3ERT4_9AGAM</name>
<feature type="region of interest" description="Disordered" evidence="8">
    <location>
        <begin position="947"/>
        <end position="1065"/>
    </location>
</feature>
<feature type="domain" description="Nuclear condensin complex subunit 3 C-terminal" evidence="9">
    <location>
        <begin position="590"/>
        <end position="866"/>
    </location>
</feature>
<feature type="compositionally biased region" description="Polar residues" evidence="8">
    <location>
        <begin position="961"/>
        <end position="971"/>
    </location>
</feature>
<reference evidence="11" key="2">
    <citation type="submission" date="2015-01" db="EMBL/GenBank/DDBJ databases">
        <title>Evolutionary Origins and Diversification of the Mycorrhizal Mutualists.</title>
        <authorList>
            <consortium name="DOE Joint Genome Institute"/>
            <consortium name="Mycorrhizal Genomics Consortium"/>
            <person name="Kohler A."/>
            <person name="Kuo A."/>
            <person name="Nagy L.G."/>
            <person name="Floudas D."/>
            <person name="Copeland A."/>
            <person name="Barry K.W."/>
            <person name="Cichocki N."/>
            <person name="Veneault-Fourrey C."/>
            <person name="LaButti K."/>
            <person name="Lindquist E.A."/>
            <person name="Lipzen A."/>
            <person name="Lundell T."/>
            <person name="Morin E."/>
            <person name="Murat C."/>
            <person name="Riley R."/>
            <person name="Ohm R."/>
            <person name="Sun H."/>
            <person name="Tunlid A."/>
            <person name="Henrissat B."/>
            <person name="Grigoriev I.V."/>
            <person name="Hibbett D.S."/>
            <person name="Martin F."/>
        </authorList>
    </citation>
    <scope>NUCLEOTIDE SEQUENCE [LARGE SCALE GENOMIC DNA]</scope>
    <source>
        <strain evidence="11">Foug A</strain>
    </source>
</reference>
<feature type="compositionally biased region" description="Low complexity" evidence="8">
    <location>
        <begin position="977"/>
        <end position="987"/>
    </location>
</feature>
<comment type="similarity">
    <text evidence="2">Belongs to the CND3 (condensin subunit 3) family.</text>
</comment>
<sequence length="1129" mass="126203">MPARTSSLAETLSVSIPKIFDQAQNTTANHQKNVVALHKIHSDAAAFTESVHNGRSIKLTGERLFEDAFIDMLCRVLVIKKGVSQAERIVKFVGAYTKYMNEQASGTKKEENDDDDDDDTTAARFVARLLKFLLNGFVAKDKTVRYRCVRILAEMVTHLGEIDEDVFMILRTALIERVHDKETHVRVQAVIALSKLCGSEDPADIGEDEPMAIDVLLDTLICDPAAEVRRAALLNIPPAPHTLPAILSRTRDTDTIMRKLVYSQVLESNCLTVDQASIGVVHPRVLSIAQRELIIRNGLGDREPAVRAAAGSLLGTWVDVAQGTTKAEDNRAVQDDIIALLKLFDLHESTIAEDALLSIFATRVDIYEHLEFKEDYWRELTPEHTFLARVFAEHTIAIKDETKLDACLPVVTHLAFQIQNAYNAYLDDIDAAAARELELTEEQFAQEEDARLDQEFIITQLLRLAVSLDYADEIGRRKMFQLVRDMISQEALPESLVARCLDVLRMLSPNERDLIRVVVEVVHELRDRDATYEEAEGDKGAAEDGETATAFGDIPSGGAPSTQGGPRKPPKEAKPLSPEEQARSDAVDLRCLSLCIGMLERVNGTFEENSTLEGILGELIVPSVKRKELALREKGLVCLGLCCLIARRMALNSFQLFLSQIQAAPEVLKLRVLQIVFDILMVHDAEFLGRGNVGGERIVEFLLHILNVEDGDKVQSLMCMGLAKLVLSGIISDERVLKSLVVAYLSPDTVDNQELRQCLSYFFPVFCYSSPTNQRRMMQIAMPLFEQLARATHELEDDQEMVTAAQIGGMFVDWTDPLKSFEVPGQKVDDNIHVDLAVDIMKLLFKDDLEKEDKKVLCQVLGRLHLPDAADDDKIRTIKLLICNLGTRRPLRDTVSKNAMSKFDAALSKKYADKLADFSEEEYRQLAALKDLFEFLDDIIPLDEGEEIEMPKTRTRKRRSQSMVTDSTATSAHEDGSPATSAASSSKQKGKGKGKEHPKRRKVSRSDDDSDGDIHDNHVTPAPTRMLPKRAASEKKQQVIHITSDEEDEEDDPLEATPVPTSHSQSRRQARYITFLLIRHSDCSCQRVCYRGRTIAAEQPSSGNTTFDSIMDSEDEDEEEEVDDILAQE</sequence>
<evidence type="ECO:0000256" key="4">
    <source>
        <dbReference type="ARBA" id="ARBA00022618"/>
    </source>
</evidence>
<dbReference type="InterPro" id="IPR011989">
    <property type="entry name" value="ARM-like"/>
</dbReference>
<dbReference type="AlphaFoldDB" id="A0A0C3ERT4"/>
<dbReference type="GO" id="GO:0000793">
    <property type="term" value="C:condensed chromosome"/>
    <property type="evidence" value="ECO:0007669"/>
    <property type="project" value="TreeGrafter"/>
</dbReference>
<accession>A0A0C3ERT4</accession>